<dbReference type="PANTHER" id="PTHR24394:SF29">
    <property type="entry name" value="MYONEURIN"/>
    <property type="match status" value="1"/>
</dbReference>
<keyword evidence="4 7" id="KW-0863">Zinc-finger</keyword>
<dbReference type="PROSITE" id="PS50157">
    <property type="entry name" value="ZINC_FINGER_C2H2_2"/>
    <property type="match status" value="3"/>
</dbReference>
<dbReference type="InterPro" id="IPR013087">
    <property type="entry name" value="Znf_C2H2_type"/>
</dbReference>
<dbReference type="SMART" id="SM00355">
    <property type="entry name" value="ZnF_C2H2"/>
    <property type="match status" value="6"/>
</dbReference>
<dbReference type="GeneID" id="34576228"/>
<keyword evidence="5" id="KW-0862">Zinc</keyword>
<dbReference type="STRING" id="1835702.A0A1F5LIQ1"/>
<feature type="domain" description="C2H2-type" evidence="9">
    <location>
        <begin position="281"/>
        <end position="305"/>
    </location>
</feature>
<feature type="compositionally biased region" description="Low complexity" evidence="8">
    <location>
        <begin position="244"/>
        <end position="257"/>
    </location>
</feature>
<accession>A0A1F5LIQ1</accession>
<evidence type="ECO:0000256" key="8">
    <source>
        <dbReference type="SAM" id="MobiDB-lite"/>
    </source>
</evidence>
<dbReference type="AlphaFoldDB" id="A0A1F5LIQ1"/>
<dbReference type="Gene3D" id="3.30.160.60">
    <property type="entry name" value="Classic Zinc Finger"/>
    <property type="match status" value="2"/>
</dbReference>
<dbReference type="SUPFAM" id="SSF57667">
    <property type="entry name" value="beta-beta-alpha zinc fingers"/>
    <property type="match status" value="2"/>
</dbReference>
<feature type="domain" description="C2H2-type" evidence="9">
    <location>
        <begin position="309"/>
        <end position="336"/>
    </location>
</feature>
<dbReference type="GO" id="GO:0005634">
    <property type="term" value="C:nucleus"/>
    <property type="evidence" value="ECO:0007669"/>
    <property type="project" value="UniProtKB-SubCell"/>
</dbReference>
<comment type="subcellular location">
    <subcellularLocation>
        <location evidence="1">Nucleus</location>
    </subcellularLocation>
</comment>
<evidence type="ECO:0000313" key="10">
    <source>
        <dbReference type="EMBL" id="OGE53092.1"/>
    </source>
</evidence>
<evidence type="ECO:0000256" key="2">
    <source>
        <dbReference type="ARBA" id="ARBA00022723"/>
    </source>
</evidence>
<dbReference type="PROSITE" id="PS00028">
    <property type="entry name" value="ZINC_FINGER_C2H2_1"/>
    <property type="match status" value="6"/>
</dbReference>
<evidence type="ECO:0000256" key="6">
    <source>
        <dbReference type="ARBA" id="ARBA00023242"/>
    </source>
</evidence>
<protein>
    <recommendedName>
        <fullName evidence="9">C2H2-type domain-containing protein</fullName>
    </recommendedName>
</protein>
<comment type="caution">
    <text evidence="10">The sequence shown here is derived from an EMBL/GenBank/DDBJ whole genome shotgun (WGS) entry which is preliminary data.</text>
</comment>
<gene>
    <name evidence="10" type="ORF">PENARI_c008G06792</name>
</gene>
<dbReference type="Pfam" id="PF12756">
    <property type="entry name" value="zf-C2H2_2"/>
    <property type="match status" value="1"/>
</dbReference>
<evidence type="ECO:0000259" key="9">
    <source>
        <dbReference type="PROSITE" id="PS50157"/>
    </source>
</evidence>
<dbReference type="Pfam" id="PF13912">
    <property type="entry name" value="zf-C2H2_6"/>
    <property type="match status" value="2"/>
</dbReference>
<keyword evidence="3" id="KW-0677">Repeat</keyword>
<dbReference type="GO" id="GO:0008270">
    <property type="term" value="F:zinc ion binding"/>
    <property type="evidence" value="ECO:0007669"/>
    <property type="project" value="UniProtKB-KW"/>
</dbReference>
<name>A0A1F5LIQ1_PENAI</name>
<evidence type="ECO:0000256" key="3">
    <source>
        <dbReference type="ARBA" id="ARBA00022737"/>
    </source>
</evidence>
<evidence type="ECO:0000256" key="4">
    <source>
        <dbReference type="ARBA" id="ARBA00022771"/>
    </source>
</evidence>
<evidence type="ECO:0000256" key="5">
    <source>
        <dbReference type="ARBA" id="ARBA00022833"/>
    </source>
</evidence>
<dbReference type="OrthoDB" id="6077919at2759"/>
<evidence type="ECO:0000256" key="7">
    <source>
        <dbReference type="PROSITE-ProRule" id="PRU00042"/>
    </source>
</evidence>
<keyword evidence="2" id="KW-0479">Metal-binding</keyword>
<evidence type="ECO:0000256" key="1">
    <source>
        <dbReference type="ARBA" id="ARBA00004123"/>
    </source>
</evidence>
<proteinExistence type="predicted"/>
<organism evidence="10 11">
    <name type="scientific">Penicillium arizonense</name>
    <dbReference type="NCBI Taxonomy" id="1835702"/>
    <lineage>
        <taxon>Eukaryota</taxon>
        <taxon>Fungi</taxon>
        <taxon>Dikarya</taxon>
        <taxon>Ascomycota</taxon>
        <taxon>Pezizomycotina</taxon>
        <taxon>Eurotiomycetes</taxon>
        <taxon>Eurotiomycetidae</taxon>
        <taxon>Eurotiales</taxon>
        <taxon>Aspergillaceae</taxon>
        <taxon>Penicillium</taxon>
    </lineage>
</organism>
<reference evidence="10 11" key="1">
    <citation type="journal article" date="2016" name="Sci. Rep.">
        <title>Penicillium arizonense, a new, genome sequenced fungal species, reveals a high chemical diversity in secreted metabolites.</title>
        <authorList>
            <person name="Grijseels S."/>
            <person name="Nielsen J.C."/>
            <person name="Randelovic M."/>
            <person name="Nielsen J."/>
            <person name="Nielsen K.F."/>
            <person name="Workman M."/>
            <person name="Frisvad J.C."/>
        </authorList>
    </citation>
    <scope>NUCLEOTIDE SEQUENCE [LARGE SCALE GENOMIC DNA]</scope>
    <source>
        <strain evidence="10 11">CBS 141311</strain>
    </source>
</reference>
<feature type="region of interest" description="Disordered" evidence="8">
    <location>
        <begin position="224"/>
        <end position="269"/>
    </location>
</feature>
<dbReference type="PANTHER" id="PTHR24394">
    <property type="entry name" value="ZINC FINGER PROTEIN"/>
    <property type="match status" value="1"/>
</dbReference>
<dbReference type="GO" id="GO:0000981">
    <property type="term" value="F:DNA-binding transcription factor activity, RNA polymerase II-specific"/>
    <property type="evidence" value="ECO:0007669"/>
    <property type="project" value="TreeGrafter"/>
</dbReference>
<dbReference type="Proteomes" id="UP000177622">
    <property type="component" value="Unassembled WGS sequence"/>
</dbReference>
<feature type="region of interest" description="Disordered" evidence="8">
    <location>
        <begin position="129"/>
        <end position="159"/>
    </location>
</feature>
<dbReference type="InterPro" id="IPR041661">
    <property type="entry name" value="ZN622/Rei1/Reh1_Znf-C2H2"/>
</dbReference>
<feature type="compositionally biased region" description="Basic residues" evidence="8">
    <location>
        <begin position="260"/>
        <end position="269"/>
    </location>
</feature>
<sequence>MHYQCQSCCMCFAVREDCEKHMDLKDHRTPSAPGFLQGQAHDGNSNEQLQRSLSYATTGTQLTRALNAYYKHTSIRYNLETGLNESVHSYHSIDVILDTTSNRAKNYGCAVCERQFSSLLAVNQHMDVKSHWPEQSQRPHRAPPGSRPMGIAGPEQLWPEEPLPALPNMQHGSIDVKEQYNPETGRYIYQSVRISNMRINITGVHFTGGFPCETCDRLFSTQQGANQHMDAKEHWPQPQDQQRTHTNTSTSTGPNTSIRPHTRAGIRPRRYARPVAAIISFKCDTCERVFNTEDGVVQHMAVKAHWRIFGCDLCCLEFRTRGQLERHTATHDSSEPEIKREPDVPFETDIPCEICHLVFPTANAADKHMAEVHFCKECGGLVTDTNTHMECSMLYVEAFLRAQYT</sequence>
<dbReference type="InterPro" id="IPR036236">
    <property type="entry name" value="Znf_C2H2_sf"/>
</dbReference>
<dbReference type="EMBL" id="LXJU01000008">
    <property type="protein sequence ID" value="OGE53092.1"/>
    <property type="molecule type" value="Genomic_DNA"/>
</dbReference>
<keyword evidence="11" id="KW-1185">Reference proteome</keyword>
<feature type="domain" description="C2H2-type" evidence="9">
    <location>
        <begin position="107"/>
        <end position="136"/>
    </location>
</feature>
<evidence type="ECO:0000313" key="11">
    <source>
        <dbReference type="Proteomes" id="UP000177622"/>
    </source>
</evidence>
<dbReference type="RefSeq" id="XP_022488531.1">
    <property type="nucleotide sequence ID" value="XM_022631494.1"/>
</dbReference>
<keyword evidence="6" id="KW-0539">Nucleus</keyword>